<sequence>MKTYKTYQPRQKDVIREWHLIDAKGAVLGRLATEVATYLTGKNKATYSNHMDVGGWVIVTNARDVILTGKKSIQKLYRSHSGFPGGFKEIKFEKMFAERPTKVIELAVSGMLPDNRLKSKRLARLKVYADEKHPYGNRFQNKQQSA</sequence>
<evidence type="ECO:0000256" key="1">
    <source>
        <dbReference type="ARBA" id="ARBA00006227"/>
    </source>
</evidence>
<keyword evidence="2 4" id="KW-0689">Ribosomal protein</keyword>
<dbReference type="Gene3D" id="3.90.1180.10">
    <property type="entry name" value="Ribosomal protein L13"/>
    <property type="match status" value="1"/>
</dbReference>
<evidence type="ECO:0000256" key="2">
    <source>
        <dbReference type="ARBA" id="ARBA00022980"/>
    </source>
</evidence>
<dbReference type="Pfam" id="PF00572">
    <property type="entry name" value="Ribosomal_L13"/>
    <property type="match status" value="1"/>
</dbReference>
<comment type="similarity">
    <text evidence="1 4">Belongs to the universal ribosomal protein uL13 family.</text>
</comment>
<comment type="function">
    <text evidence="4">This protein is one of the early assembly proteins of the 50S ribosomal subunit, although it is not seen to bind rRNA by itself. It is important during the early stages of 50S assembly.</text>
</comment>
<evidence type="ECO:0000256" key="4">
    <source>
        <dbReference type="HAMAP-Rule" id="MF_01366"/>
    </source>
</evidence>
<dbReference type="PANTHER" id="PTHR11545:SF2">
    <property type="entry name" value="LARGE RIBOSOMAL SUBUNIT PROTEIN UL13M"/>
    <property type="match status" value="1"/>
</dbReference>
<name>A0A0H4TNV3_9BACT</name>
<dbReference type="InterPro" id="IPR005823">
    <property type="entry name" value="Ribosomal_uL13_bac-type"/>
</dbReference>
<comment type="subunit">
    <text evidence="4">Part of the 50S ribosomal subunit.</text>
</comment>
<evidence type="ECO:0000256" key="3">
    <source>
        <dbReference type="ARBA" id="ARBA00023274"/>
    </source>
</evidence>
<dbReference type="GO" id="GO:0006412">
    <property type="term" value="P:translation"/>
    <property type="evidence" value="ECO:0007669"/>
    <property type="project" value="UniProtKB-UniRule"/>
</dbReference>
<proteinExistence type="inferred from homology"/>
<dbReference type="GO" id="GO:0017148">
    <property type="term" value="P:negative regulation of translation"/>
    <property type="evidence" value="ECO:0007669"/>
    <property type="project" value="TreeGrafter"/>
</dbReference>
<dbReference type="GO" id="GO:0003735">
    <property type="term" value="F:structural constituent of ribosome"/>
    <property type="evidence" value="ECO:0007669"/>
    <property type="project" value="InterPro"/>
</dbReference>
<dbReference type="SUPFAM" id="SSF52161">
    <property type="entry name" value="Ribosomal protein L13"/>
    <property type="match status" value="1"/>
</dbReference>
<evidence type="ECO:0000313" key="5">
    <source>
        <dbReference type="EMBL" id="AKQ02354.1"/>
    </source>
</evidence>
<organism evidence="5">
    <name type="scientific">uncultured Microgenomates bacterium Rifle_16ft_4_minimus_37633</name>
    <dbReference type="NCBI Taxonomy" id="1665114"/>
    <lineage>
        <taxon>Bacteria</taxon>
        <taxon>Candidatus Microgenomatota</taxon>
        <taxon>environmental samples</taxon>
    </lineage>
</organism>
<dbReference type="GO" id="GO:0003729">
    <property type="term" value="F:mRNA binding"/>
    <property type="evidence" value="ECO:0007669"/>
    <property type="project" value="TreeGrafter"/>
</dbReference>
<dbReference type="CDD" id="cd00392">
    <property type="entry name" value="Ribosomal_L13"/>
    <property type="match status" value="1"/>
</dbReference>
<keyword evidence="3 4" id="KW-0687">Ribonucleoprotein</keyword>
<reference evidence="5" key="1">
    <citation type="journal article" date="2015" name="ISME J.">
        <title>Aquifer environment selects for microbial species cohorts in sediment and groundwater.</title>
        <authorList>
            <person name="Hug L.A."/>
            <person name="Thomas B.C."/>
            <person name="Brown C.T."/>
            <person name="Frischkorn K.R."/>
            <person name="Williams K.H."/>
            <person name="Tringe S.G."/>
            <person name="Banfield J.F."/>
        </authorList>
    </citation>
    <scope>NUCLEOTIDE SEQUENCE</scope>
</reference>
<dbReference type="InterPro" id="IPR036899">
    <property type="entry name" value="Ribosomal_uL13_sf"/>
</dbReference>
<dbReference type="NCBIfam" id="TIGR01066">
    <property type="entry name" value="rplM_bact"/>
    <property type="match status" value="1"/>
</dbReference>
<dbReference type="PIRSF" id="PIRSF002181">
    <property type="entry name" value="Ribosomal_L13"/>
    <property type="match status" value="1"/>
</dbReference>
<dbReference type="EMBL" id="KT006999">
    <property type="protein sequence ID" value="AKQ02354.1"/>
    <property type="molecule type" value="Genomic_DNA"/>
</dbReference>
<accession>A0A0H4TNV3</accession>
<dbReference type="PANTHER" id="PTHR11545">
    <property type="entry name" value="RIBOSOMAL PROTEIN L13"/>
    <property type="match status" value="1"/>
</dbReference>
<dbReference type="InterPro" id="IPR005822">
    <property type="entry name" value="Ribosomal_uL13"/>
</dbReference>
<dbReference type="GO" id="GO:0022625">
    <property type="term" value="C:cytosolic large ribosomal subunit"/>
    <property type="evidence" value="ECO:0007669"/>
    <property type="project" value="TreeGrafter"/>
</dbReference>
<dbReference type="AlphaFoldDB" id="A0A0H4TNV3"/>
<protein>
    <recommendedName>
        <fullName evidence="4">Large ribosomal subunit protein uL13</fullName>
    </recommendedName>
</protein>
<dbReference type="HAMAP" id="MF_01366">
    <property type="entry name" value="Ribosomal_uL13"/>
    <property type="match status" value="1"/>
</dbReference>
<gene>
    <name evidence="4 5" type="primary">rplM</name>
</gene>